<evidence type="ECO:0000313" key="7">
    <source>
        <dbReference type="Proteomes" id="UP000663829"/>
    </source>
</evidence>
<keyword evidence="1" id="KW-0238">DNA-binding</keyword>
<comment type="caution">
    <text evidence="4">The sequence shown here is derived from an EMBL/GenBank/DDBJ whole genome shotgun (WGS) entry which is preliminary data.</text>
</comment>
<dbReference type="PANTHER" id="PTHR13356">
    <property type="entry name" value="OB FOLD NUCLEIC ACID BINDING PROTEIN-RELATED"/>
    <property type="match status" value="1"/>
</dbReference>
<dbReference type="EMBL" id="CAJOBA010000180">
    <property type="protein sequence ID" value="CAF3511413.1"/>
    <property type="molecule type" value="Genomic_DNA"/>
</dbReference>
<feature type="compositionally biased region" description="Polar residues" evidence="2">
    <location>
        <begin position="164"/>
        <end position="175"/>
    </location>
</feature>
<dbReference type="Proteomes" id="UP000663829">
    <property type="component" value="Unassembled WGS sequence"/>
</dbReference>
<evidence type="ECO:0000313" key="4">
    <source>
        <dbReference type="EMBL" id="CAF0884690.1"/>
    </source>
</evidence>
<proteinExistence type="predicted"/>
<dbReference type="GO" id="GO:0044818">
    <property type="term" value="P:mitotic G2/M transition checkpoint"/>
    <property type="evidence" value="ECO:0007669"/>
    <property type="project" value="TreeGrafter"/>
</dbReference>
<dbReference type="GO" id="GO:0010212">
    <property type="term" value="P:response to ionizing radiation"/>
    <property type="evidence" value="ECO:0007669"/>
    <property type="project" value="TreeGrafter"/>
</dbReference>
<evidence type="ECO:0000313" key="5">
    <source>
        <dbReference type="EMBL" id="CAF3511413.1"/>
    </source>
</evidence>
<dbReference type="InterPro" id="IPR051231">
    <property type="entry name" value="SOSS-B"/>
</dbReference>
<evidence type="ECO:0000313" key="6">
    <source>
        <dbReference type="EMBL" id="CAF3670153.1"/>
    </source>
</evidence>
<sequence>MDNNSAILDGTTPFVIQLPPPDRFEPTCIAKLEPNQRNVNLQVIVIKINQPQKTREGHEVYSLKVADKTGSIYLNVWNTVGKLIRESDILRLTNCITQVFKNSLCIKLGRLGSIQRTNDFLMDFSDEPDMSILALSAPEMLKLIKEQQQGGQKRHFEGTGGNEDNGTRTQGQMSAKRTIHTHPS</sequence>
<dbReference type="Gene3D" id="2.40.50.140">
    <property type="entry name" value="Nucleic acid-binding proteins"/>
    <property type="match status" value="1"/>
</dbReference>
<dbReference type="OrthoDB" id="295715at2759"/>
<dbReference type="Proteomes" id="UP000677228">
    <property type="component" value="Unassembled WGS sequence"/>
</dbReference>
<evidence type="ECO:0000256" key="2">
    <source>
        <dbReference type="SAM" id="MobiDB-lite"/>
    </source>
</evidence>
<evidence type="ECO:0000313" key="3">
    <source>
        <dbReference type="EMBL" id="CAF0734881.1"/>
    </source>
</evidence>
<feature type="region of interest" description="Disordered" evidence="2">
    <location>
        <begin position="147"/>
        <end position="184"/>
    </location>
</feature>
<organism evidence="4 7">
    <name type="scientific">Didymodactylos carnosus</name>
    <dbReference type="NCBI Taxonomy" id="1234261"/>
    <lineage>
        <taxon>Eukaryota</taxon>
        <taxon>Metazoa</taxon>
        <taxon>Spiralia</taxon>
        <taxon>Gnathifera</taxon>
        <taxon>Rotifera</taxon>
        <taxon>Eurotatoria</taxon>
        <taxon>Bdelloidea</taxon>
        <taxon>Philodinida</taxon>
        <taxon>Philodinidae</taxon>
        <taxon>Didymodactylos</taxon>
    </lineage>
</organism>
<keyword evidence="7" id="KW-1185">Reference proteome</keyword>
<name>A0A813YIJ3_9BILA</name>
<dbReference type="AlphaFoldDB" id="A0A813YIJ3"/>
<dbReference type="GO" id="GO:0070876">
    <property type="term" value="C:SOSS complex"/>
    <property type="evidence" value="ECO:0007669"/>
    <property type="project" value="TreeGrafter"/>
</dbReference>
<evidence type="ECO:0000256" key="1">
    <source>
        <dbReference type="ARBA" id="ARBA00023125"/>
    </source>
</evidence>
<dbReference type="SUPFAM" id="SSF50249">
    <property type="entry name" value="Nucleic acid-binding proteins"/>
    <property type="match status" value="1"/>
</dbReference>
<dbReference type="PANTHER" id="PTHR13356:SF0">
    <property type="entry name" value="SOSS COMPLEX SUBUNIT B HOMOLOG"/>
    <property type="match status" value="1"/>
</dbReference>
<dbReference type="InterPro" id="IPR012340">
    <property type="entry name" value="NA-bd_OB-fold"/>
</dbReference>
<reference evidence="4" key="1">
    <citation type="submission" date="2021-02" db="EMBL/GenBank/DDBJ databases">
        <authorList>
            <person name="Nowell W R."/>
        </authorList>
    </citation>
    <scope>NUCLEOTIDE SEQUENCE</scope>
</reference>
<dbReference type="GO" id="GO:0003677">
    <property type="term" value="F:DNA binding"/>
    <property type="evidence" value="ECO:0007669"/>
    <property type="project" value="UniProtKB-KW"/>
</dbReference>
<dbReference type="Proteomes" id="UP000681722">
    <property type="component" value="Unassembled WGS sequence"/>
</dbReference>
<dbReference type="CDD" id="cd04491">
    <property type="entry name" value="SoSSB_OBF"/>
    <property type="match status" value="1"/>
</dbReference>
<dbReference type="EMBL" id="CAJNOK010000180">
    <property type="protein sequence ID" value="CAF0734881.1"/>
    <property type="molecule type" value="Genomic_DNA"/>
</dbReference>
<gene>
    <name evidence="4" type="ORF">GPM918_LOCUS7798</name>
    <name evidence="3" type="ORF">OVA965_LOCUS1070</name>
    <name evidence="6" type="ORF">SRO942_LOCUS7798</name>
    <name evidence="5" type="ORF">TMI583_LOCUS1071</name>
</gene>
<dbReference type="EMBL" id="CAJOBC010001298">
    <property type="protein sequence ID" value="CAF3670153.1"/>
    <property type="molecule type" value="Genomic_DNA"/>
</dbReference>
<dbReference type="Proteomes" id="UP000682733">
    <property type="component" value="Unassembled WGS sequence"/>
</dbReference>
<accession>A0A813YIJ3</accession>
<dbReference type="EMBL" id="CAJNOQ010001298">
    <property type="protein sequence ID" value="CAF0884690.1"/>
    <property type="molecule type" value="Genomic_DNA"/>
</dbReference>
<dbReference type="GO" id="GO:0000724">
    <property type="term" value="P:double-strand break repair via homologous recombination"/>
    <property type="evidence" value="ECO:0007669"/>
    <property type="project" value="TreeGrafter"/>
</dbReference>
<protein>
    <submittedName>
        <fullName evidence="4">Uncharacterized protein</fullName>
    </submittedName>
</protein>